<evidence type="ECO:0000313" key="2">
    <source>
        <dbReference type="Proteomes" id="UP001500842"/>
    </source>
</evidence>
<organism evidence="1 2">
    <name type="scientific">Nocardioides humi</name>
    <dbReference type="NCBI Taxonomy" id="449461"/>
    <lineage>
        <taxon>Bacteria</taxon>
        <taxon>Bacillati</taxon>
        <taxon>Actinomycetota</taxon>
        <taxon>Actinomycetes</taxon>
        <taxon>Propionibacteriales</taxon>
        <taxon>Nocardioidaceae</taxon>
        <taxon>Nocardioides</taxon>
    </lineage>
</organism>
<sequence>MPRIPGASSITPVYHSGWLPPAAGTRVYTFRMTANRDELIHLIEGLPDDQVDVVLADVRRLTTKRSVGEWPPKFFAIGESKDGRTDNARRVDEILAEGFGACRS</sequence>
<name>A0ABN1ZNP8_9ACTN</name>
<gene>
    <name evidence="1" type="ORF">GCM10009788_00170</name>
</gene>
<keyword evidence="2" id="KW-1185">Reference proteome</keyword>
<reference evidence="1 2" key="1">
    <citation type="journal article" date="2019" name="Int. J. Syst. Evol. Microbiol.">
        <title>The Global Catalogue of Microorganisms (GCM) 10K type strain sequencing project: providing services to taxonomists for standard genome sequencing and annotation.</title>
        <authorList>
            <consortium name="The Broad Institute Genomics Platform"/>
            <consortium name="The Broad Institute Genome Sequencing Center for Infectious Disease"/>
            <person name="Wu L."/>
            <person name="Ma J."/>
        </authorList>
    </citation>
    <scope>NUCLEOTIDE SEQUENCE [LARGE SCALE GENOMIC DNA]</scope>
    <source>
        <strain evidence="1 2">JCM 14942</strain>
    </source>
</reference>
<proteinExistence type="predicted"/>
<accession>A0ABN1ZNP8</accession>
<dbReference type="Proteomes" id="UP001500842">
    <property type="component" value="Unassembled WGS sequence"/>
</dbReference>
<protein>
    <submittedName>
        <fullName evidence="1">Uncharacterized protein</fullName>
    </submittedName>
</protein>
<evidence type="ECO:0000313" key="1">
    <source>
        <dbReference type="EMBL" id="GAA1501573.1"/>
    </source>
</evidence>
<comment type="caution">
    <text evidence="1">The sequence shown here is derived from an EMBL/GenBank/DDBJ whole genome shotgun (WGS) entry which is preliminary data.</text>
</comment>
<dbReference type="EMBL" id="BAAAOR010000001">
    <property type="protein sequence ID" value="GAA1501573.1"/>
    <property type="molecule type" value="Genomic_DNA"/>
</dbReference>